<proteinExistence type="predicted"/>
<dbReference type="EMBL" id="KI392557">
    <property type="protein sequence ID" value="ERN14347.1"/>
    <property type="molecule type" value="Genomic_DNA"/>
</dbReference>
<evidence type="ECO:0000256" key="2">
    <source>
        <dbReference type="ARBA" id="ARBA00022771"/>
    </source>
</evidence>
<dbReference type="GO" id="GO:0003700">
    <property type="term" value="F:DNA-binding transcription factor activity"/>
    <property type="evidence" value="ECO:0007669"/>
    <property type="project" value="UniProtKB-UniRule"/>
</dbReference>
<dbReference type="HOGENOM" id="CLU_065892_0_0_1"/>
<dbReference type="PROSITE" id="PS01361">
    <property type="entry name" value="ZF_DOF_1"/>
    <property type="match status" value="1"/>
</dbReference>
<gene>
    <name evidence="12" type="ORF">AMTR_s00033p00212490</name>
</gene>
<feature type="region of interest" description="Disordered" evidence="10">
    <location>
        <begin position="217"/>
        <end position="248"/>
    </location>
</feature>
<keyword evidence="1 9" id="KW-0479">Metal-binding</keyword>
<dbReference type="GO" id="GO:0003677">
    <property type="term" value="F:DNA binding"/>
    <property type="evidence" value="ECO:0007669"/>
    <property type="project" value="UniProtKB-UniRule"/>
</dbReference>
<dbReference type="InterPro" id="IPR045174">
    <property type="entry name" value="Dof"/>
</dbReference>
<keyword evidence="2 8" id="KW-0863">Zinc-finger</keyword>
<evidence type="ECO:0000256" key="10">
    <source>
        <dbReference type="SAM" id="MobiDB-lite"/>
    </source>
</evidence>
<dbReference type="Pfam" id="PF02701">
    <property type="entry name" value="Zn_ribbon_Dof"/>
    <property type="match status" value="1"/>
</dbReference>
<dbReference type="eggNOG" id="ENOG502R06Q">
    <property type="taxonomic scope" value="Eukaryota"/>
</dbReference>
<dbReference type="InterPro" id="IPR003851">
    <property type="entry name" value="Znf_Dof"/>
</dbReference>
<evidence type="ECO:0000256" key="6">
    <source>
        <dbReference type="ARBA" id="ARBA00023163"/>
    </source>
</evidence>
<keyword evidence="13" id="KW-1185">Reference proteome</keyword>
<accession>U5CYX1</accession>
<evidence type="ECO:0000256" key="8">
    <source>
        <dbReference type="PROSITE-ProRule" id="PRU00071"/>
    </source>
</evidence>
<name>U5CYX1_AMBTC</name>
<dbReference type="PROSITE" id="PS50884">
    <property type="entry name" value="ZF_DOF_2"/>
    <property type="match status" value="1"/>
</dbReference>
<comment type="function">
    <text evidence="9">Transcription factor that binds specifically to a 5'-AA[AG]G-3' consensus core sequence.</text>
</comment>
<organism evidence="12 13">
    <name type="scientific">Amborella trichopoda</name>
    <dbReference type="NCBI Taxonomy" id="13333"/>
    <lineage>
        <taxon>Eukaryota</taxon>
        <taxon>Viridiplantae</taxon>
        <taxon>Streptophyta</taxon>
        <taxon>Embryophyta</taxon>
        <taxon>Tracheophyta</taxon>
        <taxon>Spermatophyta</taxon>
        <taxon>Magnoliopsida</taxon>
        <taxon>Amborellales</taxon>
        <taxon>Amborellaceae</taxon>
        <taxon>Amborella</taxon>
    </lineage>
</organism>
<evidence type="ECO:0000256" key="5">
    <source>
        <dbReference type="ARBA" id="ARBA00023125"/>
    </source>
</evidence>
<evidence type="ECO:0000259" key="11">
    <source>
        <dbReference type="PROSITE" id="PS50884"/>
    </source>
</evidence>
<protein>
    <recommendedName>
        <fullName evidence="9">Dof zinc finger protein</fullName>
    </recommendedName>
</protein>
<evidence type="ECO:0000256" key="1">
    <source>
        <dbReference type="ARBA" id="ARBA00022723"/>
    </source>
</evidence>
<comment type="subcellular location">
    <subcellularLocation>
        <location evidence="8 9">Nucleus</location>
    </subcellularLocation>
</comment>
<keyword evidence="6 9" id="KW-0804">Transcription</keyword>
<feature type="region of interest" description="Disordered" evidence="10">
    <location>
        <begin position="1"/>
        <end position="26"/>
    </location>
</feature>
<evidence type="ECO:0000256" key="3">
    <source>
        <dbReference type="ARBA" id="ARBA00022833"/>
    </source>
</evidence>
<feature type="region of interest" description="Disordered" evidence="10">
    <location>
        <begin position="76"/>
        <end position="103"/>
    </location>
</feature>
<keyword evidence="5 8" id="KW-0238">DNA-binding</keyword>
<evidence type="ECO:0000256" key="7">
    <source>
        <dbReference type="ARBA" id="ARBA00023242"/>
    </source>
</evidence>
<feature type="domain" description="Dof-type" evidence="11">
    <location>
        <begin position="31"/>
        <end position="85"/>
    </location>
</feature>
<evidence type="ECO:0000256" key="4">
    <source>
        <dbReference type="ARBA" id="ARBA00023015"/>
    </source>
</evidence>
<dbReference type="GO" id="GO:0008270">
    <property type="term" value="F:zinc ion binding"/>
    <property type="evidence" value="ECO:0007669"/>
    <property type="project" value="UniProtKB-KW"/>
</dbReference>
<sequence>MQEEHRREMPDKNVSGTAGGNPILRPPEEVLRCPRCDSANTKFCYYNNYSLAQPRHFCKSCRRYWTKGGALRNVPIGGGCRKNKRSSSKSPAPPQQPVQKNLTLDQQSSTPIAPETLKFLHGLSPSTMDLYQIGLPLSLSHPFMPFAEQPSSLSPTPPSSLDLGAIPLNIMNSSSGSQVQEQGFFHGGLASSIESLSCLNADLHWRLQQQRWGHFLGGESESNQRDGGGAGSGGAMVMSSHGAPGQGVDSVKSDMCGFSVRKSGDMNTEWLFENAYTANASSNGLQTWQDLQLQQYSALP</sequence>
<dbReference type="PANTHER" id="PTHR31992:SF313">
    <property type="entry name" value="DOF ZINC FINGER PROTEIN DOF5.7"/>
    <property type="match status" value="1"/>
</dbReference>
<keyword evidence="3 9" id="KW-0862">Zinc</keyword>
<dbReference type="GO" id="GO:0005634">
    <property type="term" value="C:nucleus"/>
    <property type="evidence" value="ECO:0007669"/>
    <property type="project" value="UniProtKB-SubCell"/>
</dbReference>
<keyword evidence="4 9" id="KW-0805">Transcription regulation</keyword>
<keyword evidence="7 8" id="KW-0539">Nucleus</keyword>
<evidence type="ECO:0000313" key="13">
    <source>
        <dbReference type="Proteomes" id="UP000017836"/>
    </source>
</evidence>
<feature type="compositionally biased region" description="Basic and acidic residues" evidence="10">
    <location>
        <begin position="1"/>
        <end position="11"/>
    </location>
</feature>
<dbReference type="Gramene" id="ERN14347">
    <property type="protein sequence ID" value="ERN14347"/>
    <property type="gene ID" value="AMTR_s00033p00212490"/>
</dbReference>
<evidence type="ECO:0000313" key="12">
    <source>
        <dbReference type="EMBL" id="ERN14347.1"/>
    </source>
</evidence>
<dbReference type="OrthoDB" id="1927254at2759"/>
<reference evidence="13" key="1">
    <citation type="journal article" date="2013" name="Science">
        <title>The Amborella genome and the evolution of flowering plants.</title>
        <authorList>
            <consortium name="Amborella Genome Project"/>
        </authorList>
    </citation>
    <scope>NUCLEOTIDE SEQUENCE [LARGE SCALE GENOMIC DNA]</scope>
</reference>
<dbReference type="KEGG" id="atr:18442603"/>
<dbReference type="AlphaFoldDB" id="U5CYX1"/>
<evidence type="ECO:0000256" key="9">
    <source>
        <dbReference type="RuleBase" id="RU369094"/>
    </source>
</evidence>
<dbReference type="Proteomes" id="UP000017836">
    <property type="component" value="Unassembled WGS sequence"/>
</dbReference>
<dbReference type="PANTHER" id="PTHR31992">
    <property type="entry name" value="DOF ZINC FINGER PROTEIN DOF1.4-RELATED"/>
    <property type="match status" value="1"/>
</dbReference>